<sequence length="258" mass="28635">MSNVKFRFLLYLIPCIIPIPIKAADEFLNSSATNQTEEACLQESCEAMTKGNITDVDSGNIYPYEQTIEISSEKEISHENTNSLCPVGISCHLLPVDCMICKFNFTCVYGGLVNVTCQAIPQCEGPKVFEKVMKCQYCYQTSMEDHSCNATGTYCNSAANPVQKYRSNCTAKPHVLCLGQRMFFKNVRCNWTSGYKWSTTLLLSITLGGFGADRFYLGHWQEGIGKLFSFGGAGVWTLVDVILVFVGYLKPADGSVYI</sequence>
<evidence type="ECO:0000259" key="10">
    <source>
        <dbReference type="Pfam" id="PF05154"/>
    </source>
</evidence>
<accession>A0AAD5L0L6</accession>
<keyword evidence="4 9" id="KW-0732">Signal</keyword>
<dbReference type="PANTHER" id="PTHR21016:SF7">
    <property type="entry name" value="TM2 DOMAIN-CONTAINING PROTEIN 3"/>
    <property type="match status" value="1"/>
</dbReference>
<dbReference type="Proteomes" id="UP000820818">
    <property type="component" value="Linkage Group LG1"/>
</dbReference>
<feature type="transmembrane region" description="Helical" evidence="8">
    <location>
        <begin position="195"/>
        <end position="215"/>
    </location>
</feature>
<evidence type="ECO:0000256" key="9">
    <source>
        <dbReference type="SAM" id="SignalP"/>
    </source>
</evidence>
<evidence type="ECO:0000256" key="3">
    <source>
        <dbReference type="ARBA" id="ARBA00022692"/>
    </source>
</evidence>
<dbReference type="AlphaFoldDB" id="A0AAD5L0L6"/>
<keyword evidence="5 8" id="KW-1133">Transmembrane helix</keyword>
<feature type="signal peptide" evidence="9">
    <location>
        <begin position="1"/>
        <end position="23"/>
    </location>
</feature>
<keyword evidence="6 8" id="KW-0472">Membrane</keyword>
<dbReference type="InterPro" id="IPR050932">
    <property type="entry name" value="TM2D1-3-like"/>
</dbReference>
<evidence type="ECO:0000256" key="5">
    <source>
        <dbReference type="ARBA" id="ARBA00022989"/>
    </source>
</evidence>
<evidence type="ECO:0000256" key="1">
    <source>
        <dbReference type="ARBA" id="ARBA00004141"/>
    </source>
</evidence>
<evidence type="ECO:0000313" key="12">
    <source>
        <dbReference type="Proteomes" id="UP000820818"/>
    </source>
</evidence>
<keyword evidence="7" id="KW-0325">Glycoprotein</keyword>
<keyword evidence="3 8" id="KW-0812">Transmembrane</keyword>
<gene>
    <name evidence="11" type="ORF">GHT06_008072</name>
</gene>
<dbReference type="InterPro" id="IPR007829">
    <property type="entry name" value="TM2"/>
</dbReference>
<dbReference type="PANTHER" id="PTHR21016">
    <property type="entry name" value="BETA-AMYLOID BINDING PROTEIN-RELATED"/>
    <property type="match status" value="1"/>
</dbReference>
<comment type="caution">
    <text evidence="11">The sequence shown here is derived from an EMBL/GenBank/DDBJ whole genome shotgun (WGS) entry which is preliminary data.</text>
</comment>
<name>A0AAD5L0L6_9CRUS</name>
<evidence type="ECO:0000256" key="8">
    <source>
        <dbReference type="SAM" id="Phobius"/>
    </source>
</evidence>
<evidence type="ECO:0000256" key="7">
    <source>
        <dbReference type="ARBA" id="ARBA00023180"/>
    </source>
</evidence>
<dbReference type="GO" id="GO:0016020">
    <property type="term" value="C:membrane"/>
    <property type="evidence" value="ECO:0007669"/>
    <property type="project" value="UniProtKB-SubCell"/>
</dbReference>
<feature type="transmembrane region" description="Helical" evidence="8">
    <location>
        <begin position="227"/>
        <end position="249"/>
    </location>
</feature>
<reference evidence="11 12" key="1">
    <citation type="submission" date="2022-05" db="EMBL/GenBank/DDBJ databases">
        <title>A multi-omics perspective on studying reproductive biology in Daphnia sinensis.</title>
        <authorList>
            <person name="Jia J."/>
        </authorList>
    </citation>
    <scope>NUCLEOTIDE SEQUENCE [LARGE SCALE GENOMIC DNA]</scope>
    <source>
        <strain evidence="11 12">WSL</strain>
    </source>
</reference>
<protein>
    <recommendedName>
        <fullName evidence="10">TM2 domain-containing protein</fullName>
    </recommendedName>
</protein>
<comment type="subcellular location">
    <subcellularLocation>
        <location evidence="1">Membrane</location>
        <topology evidence="1">Multi-pass membrane protein</topology>
    </subcellularLocation>
</comment>
<evidence type="ECO:0000256" key="6">
    <source>
        <dbReference type="ARBA" id="ARBA00023136"/>
    </source>
</evidence>
<evidence type="ECO:0000256" key="4">
    <source>
        <dbReference type="ARBA" id="ARBA00022729"/>
    </source>
</evidence>
<comment type="similarity">
    <text evidence="2">Belongs to the TM2 family.</text>
</comment>
<keyword evidence="12" id="KW-1185">Reference proteome</keyword>
<organism evidence="11 12">
    <name type="scientific">Daphnia sinensis</name>
    <dbReference type="NCBI Taxonomy" id="1820382"/>
    <lineage>
        <taxon>Eukaryota</taxon>
        <taxon>Metazoa</taxon>
        <taxon>Ecdysozoa</taxon>
        <taxon>Arthropoda</taxon>
        <taxon>Crustacea</taxon>
        <taxon>Branchiopoda</taxon>
        <taxon>Diplostraca</taxon>
        <taxon>Cladocera</taxon>
        <taxon>Anomopoda</taxon>
        <taxon>Daphniidae</taxon>
        <taxon>Daphnia</taxon>
        <taxon>Daphnia similis group</taxon>
    </lineage>
</organism>
<dbReference type="EMBL" id="WJBH02000001">
    <property type="protein sequence ID" value="KAI9564334.1"/>
    <property type="molecule type" value="Genomic_DNA"/>
</dbReference>
<evidence type="ECO:0000313" key="11">
    <source>
        <dbReference type="EMBL" id="KAI9564334.1"/>
    </source>
</evidence>
<dbReference type="Pfam" id="PF05154">
    <property type="entry name" value="TM2"/>
    <property type="match status" value="1"/>
</dbReference>
<evidence type="ECO:0000256" key="2">
    <source>
        <dbReference type="ARBA" id="ARBA00008284"/>
    </source>
</evidence>
<proteinExistence type="inferred from homology"/>
<feature type="domain" description="TM2" evidence="10">
    <location>
        <begin position="194"/>
        <end position="242"/>
    </location>
</feature>
<feature type="chain" id="PRO_5042163236" description="TM2 domain-containing protein" evidence="9">
    <location>
        <begin position="24"/>
        <end position="258"/>
    </location>
</feature>